<dbReference type="EMBL" id="KN847321">
    <property type="protein sequence ID" value="KIW53400.1"/>
    <property type="molecule type" value="Genomic_DNA"/>
</dbReference>
<dbReference type="STRING" id="348802.A0A0D2EFI2"/>
<proteinExistence type="predicted"/>
<dbReference type="HOGENOM" id="CLU_004184_7_2_1"/>
<dbReference type="PANTHER" id="PTHR24148">
    <property type="entry name" value="ANKYRIN REPEAT DOMAIN-CONTAINING PROTEIN 39 HOMOLOG-RELATED"/>
    <property type="match status" value="1"/>
</dbReference>
<name>A0A0D2EFI2_9EURO</name>
<dbReference type="PANTHER" id="PTHR24148:SF64">
    <property type="entry name" value="HETEROKARYON INCOMPATIBILITY DOMAIN-CONTAINING PROTEIN"/>
    <property type="match status" value="1"/>
</dbReference>
<gene>
    <name evidence="2" type="ORF">PV05_08975</name>
</gene>
<dbReference type="InterPro" id="IPR010730">
    <property type="entry name" value="HET"/>
</dbReference>
<feature type="domain" description="Heterokaryon incompatibility" evidence="1">
    <location>
        <begin position="1"/>
        <end position="135"/>
    </location>
</feature>
<evidence type="ECO:0000259" key="1">
    <source>
        <dbReference type="Pfam" id="PF06985"/>
    </source>
</evidence>
<evidence type="ECO:0000313" key="3">
    <source>
        <dbReference type="Proteomes" id="UP000054342"/>
    </source>
</evidence>
<dbReference type="GeneID" id="25330883"/>
<dbReference type="Pfam" id="PF06985">
    <property type="entry name" value="HET"/>
    <property type="match status" value="1"/>
</dbReference>
<keyword evidence="3" id="KW-1185">Reference proteome</keyword>
<dbReference type="RefSeq" id="XP_013313984.1">
    <property type="nucleotide sequence ID" value="XM_013458530.1"/>
</dbReference>
<dbReference type="Proteomes" id="UP000054342">
    <property type="component" value="Unassembled WGS sequence"/>
</dbReference>
<organism evidence="2 3">
    <name type="scientific">Exophiala xenobiotica</name>
    <dbReference type="NCBI Taxonomy" id="348802"/>
    <lineage>
        <taxon>Eukaryota</taxon>
        <taxon>Fungi</taxon>
        <taxon>Dikarya</taxon>
        <taxon>Ascomycota</taxon>
        <taxon>Pezizomycotina</taxon>
        <taxon>Eurotiomycetes</taxon>
        <taxon>Chaetothyriomycetidae</taxon>
        <taxon>Chaetothyriales</taxon>
        <taxon>Herpotrichiellaceae</taxon>
        <taxon>Exophiala</taxon>
    </lineage>
</organism>
<dbReference type="OrthoDB" id="4161734at2759"/>
<dbReference type="AlphaFoldDB" id="A0A0D2EFI2"/>
<dbReference type="InterPro" id="IPR052895">
    <property type="entry name" value="HetReg/Transcr_Mod"/>
</dbReference>
<accession>A0A0D2EFI2</accession>
<protein>
    <recommendedName>
        <fullName evidence="1">Heterokaryon incompatibility domain-containing protein</fullName>
    </recommendedName>
</protein>
<sequence>MKQIYRKAERVILWLGPSDPMTRSAFEKFKLLAVLWSWRAAKGAKEECSEKEFRRFMIHDSSELDDKTIFDLRDKCTWTSGPSAMQRGAMEYCDLSPTNDLHGSKAFEFGRFQLWRAIDDMFANPFFSRAWIIQEVSVARIAHVQCGPFLLPWELFRSAFNARQLLRCQPLQYSDPLATPNAVSTVRDARKRFWNDGFCTDLAGAMPLFSFSKAKDPRDYIYAALGLIKHTSRPGRFNRIVPDYTKDVSEVYLEAASHMIIERKDLYIWGLNDPPRTKTVTNLPTWVPDWSMESEEGNPYHCKLLFSRAFPGDLVIDRRHLRVNAHLLDTVCLVVDIVEVYDLRDLLAKTILLFREFGLGLFEPYQAESLNMKFSATVDGDGGSTSHKHPSPYLQRLGHAFSVLTKLKHVPNLVLKVLSDLLLARDRPNEDRTLAIEALWACLCNGDKDRKTGFQLFLAHLYFEVLTSIPGIQTLDKGISNKAYKTWLMAACILSAQQPQDTFWSTLCHEKLSQIMPDEERVMSPEALFITRAGYFGRCPKDVAKIGHHVAILGGAFRPYLLEKQPEGFYHFVSYAYVEGIMNMTALGPDMTLTRIEIR</sequence>
<reference evidence="2 3" key="1">
    <citation type="submission" date="2015-01" db="EMBL/GenBank/DDBJ databases">
        <title>The Genome Sequence of Exophiala xenobiotica CBS118157.</title>
        <authorList>
            <consortium name="The Broad Institute Genomics Platform"/>
            <person name="Cuomo C."/>
            <person name="de Hoog S."/>
            <person name="Gorbushina A."/>
            <person name="Stielow B."/>
            <person name="Teixiera M."/>
            <person name="Abouelleil A."/>
            <person name="Chapman S.B."/>
            <person name="Priest M."/>
            <person name="Young S.K."/>
            <person name="Wortman J."/>
            <person name="Nusbaum C."/>
            <person name="Birren B."/>
        </authorList>
    </citation>
    <scope>NUCLEOTIDE SEQUENCE [LARGE SCALE GENOMIC DNA]</scope>
    <source>
        <strain evidence="2 3">CBS 118157</strain>
    </source>
</reference>
<evidence type="ECO:0000313" key="2">
    <source>
        <dbReference type="EMBL" id="KIW53400.1"/>
    </source>
</evidence>